<reference evidence="2 3" key="1">
    <citation type="journal article" date="2018" name="Sci. Rep.">
        <title>Genomic signatures of local adaptation to the degree of environmental predictability in rotifers.</title>
        <authorList>
            <person name="Franch-Gras L."/>
            <person name="Hahn C."/>
            <person name="Garcia-Roger E.M."/>
            <person name="Carmona M.J."/>
            <person name="Serra M."/>
            <person name="Gomez A."/>
        </authorList>
    </citation>
    <scope>NUCLEOTIDE SEQUENCE [LARGE SCALE GENOMIC DNA]</scope>
    <source>
        <strain evidence="2">HYR1</strain>
    </source>
</reference>
<evidence type="ECO:0000313" key="2">
    <source>
        <dbReference type="EMBL" id="RNA11515.1"/>
    </source>
</evidence>
<keyword evidence="3" id="KW-1185">Reference proteome</keyword>
<dbReference type="EMBL" id="REGN01005940">
    <property type="protein sequence ID" value="RNA11515.1"/>
    <property type="molecule type" value="Genomic_DNA"/>
</dbReference>
<accession>A0A3M7QKM2</accession>
<evidence type="ECO:0000313" key="3">
    <source>
        <dbReference type="Proteomes" id="UP000276133"/>
    </source>
</evidence>
<protein>
    <submittedName>
        <fullName evidence="2">Uncharacterized protein</fullName>
    </submittedName>
</protein>
<gene>
    <name evidence="2" type="ORF">BpHYR1_000032</name>
</gene>
<dbReference type="AlphaFoldDB" id="A0A3M7QKM2"/>
<evidence type="ECO:0000256" key="1">
    <source>
        <dbReference type="SAM" id="SignalP"/>
    </source>
</evidence>
<feature type="chain" id="PRO_5017968154" evidence="1">
    <location>
        <begin position="23"/>
        <end position="114"/>
    </location>
</feature>
<organism evidence="2 3">
    <name type="scientific">Brachionus plicatilis</name>
    <name type="common">Marine rotifer</name>
    <name type="synonym">Brachionus muelleri</name>
    <dbReference type="NCBI Taxonomy" id="10195"/>
    <lineage>
        <taxon>Eukaryota</taxon>
        <taxon>Metazoa</taxon>
        <taxon>Spiralia</taxon>
        <taxon>Gnathifera</taxon>
        <taxon>Rotifera</taxon>
        <taxon>Eurotatoria</taxon>
        <taxon>Monogononta</taxon>
        <taxon>Pseudotrocha</taxon>
        <taxon>Ploima</taxon>
        <taxon>Brachionidae</taxon>
        <taxon>Brachionus</taxon>
    </lineage>
</organism>
<proteinExistence type="predicted"/>
<sequence length="114" mass="12873">MSSEKFLLTWLILSWLVDICLTRGGRPGGLCAFFKKGFRGKIARFRLNINKSIQTQGKLIKPCISVPKITCLDNVTLIYGTLSKWSANGLRIIKENLSNSEMCIKYFSQKNGQI</sequence>
<dbReference type="Proteomes" id="UP000276133">
    <property type="component" value="Unassembled WGS sequence"/>
</dbReference>
<comment type="caution">
    <text evidence="2">The sequence shown here is derived from an EMBL/GenBank/DDBJ whole genome shotgun (WGS) entry which is preliminary data.</text>
</comment>
<name>A0A3M7QKM2_BRAPC</name>
<keyword evidence="1" id="KW-0732">Signal</keyword>
<feature type="signal peptide" evidence="1">
    <location>
        <begin position="1"/>
        <end position="22"/>
    </location>
</feature>